<dbReference type="InterPro" id="IPR040840">
    <property type="entry name" value="TcA_TcB_BD"/>
</dbReference>
<evidence type="ECO:0000256" key="2">
    <source>
        <dbReference type="SAM" id="MobiDB-lite"/>
    </source>
</evidence>
<accession>A0A6B8KF78</accession>
<gene>
    <name evidence="4" type="ORF">H2LOC_016340</name>
</gene>
<evidence type="ECO:0000259" key="3">
    <source>
        <dbReference type="Pfam" id="PF18276"/>
    </source>
</evidence>
<name>A0A6B8KF78_9HYPH</name>
<proteinExistence type="predicted"/>
<protein>
    <submittedName>
        <fullName evidence="4">Toxin</fullName>
    </submittedName>
</protein>
<dbReference type="RefSeq" id="WP_136497918.1">
    <property type="nucleotide sequence ID" value="NZ_CP046052.1"/>
</dbReference>
<evidence type="ECO:0000256" key="1">
    <source>
        <dbReference type="SAM" id="Coils"/>
    </source>
</evidence>
<dbReference type="AlphaFoldDB" id="A0A6B8KF78"/>
<sequence>MAQLYGAAARYHEATDIAAVIGAQYPARNAGQWPPLWGYWSYSFDFANFYHPWVGELITRLNQTSVQGMLNAAFLKGLRADYSLQEYTPNPANRASLAVTLEPRAIDVSVGGPYAVYNWELLYHLPIAVAVHLSNNQRFAEAQKWFHLVFDPTNTDKNLSAPQRFWTSFVFNGSGVPTNLQTLLDLLDATDPALAAAKQDVIASYDAIMKRPFDPFVVARNRPSAFQWYVVMKYLDNLIAWGDSLFLQDTIETINEATLCYVLAANLLGEKPQTMPQPGRRSAKNFLQLQQAGLDAMSNALIDLEAQFPFNLAPAPSPGGDGVDMSGALFGIGRALYFCIPRNKTLLGYWDIVADRLFKIRNSENIQGVFQQLPLFDPPLDPGMLVKAAAAGIDIAGVVAGLNQPLGPMRSPYLVQKALELAGEVRALGSALLSALEKGENEKLALLRQTHEIALQTLVQNARFLQWKHAEESTNALLKSRASAYERYKNYLRLLGQAPDGANAPENLSLDRSTITEAAFDDLYAKLVEAYDRSVPMQTPGKLKMAQGSSPASGSGASGDGQLYLIDKEDAELNSHLPTARDTRVGSGVANTIAGTLMPIPSVEAHLAFWGIGMHSKIVSGQILAAVPKLVAEGLQIAAGHEGDQAGIASRTASYQRRADDWKHQGNVAARELMSIGRQIIGSLIAEQAAKREYENVKTQIQQAQEVQSFLETKFADAQFYDWMGGELSGRYYQYYRFACDTARRAEQTMKRELMRPELDATQFIRFDYWDSGHQGLLSGEALHFDLKRLEMAYHDNNRRELEMIRHVSLRQLDPLALIQLRVTGSCTVAIPEWLYDRDCPGHYMRRIKTVALSIPSVVGPYSSVNCTLSLLASSVRVSPLLANGAYGRDPAQDDPRFVDYFGATDVVVTSGASNDSGMFEANLHDERFLPFEGAGAIGTWRLALPPELRSFDYSTISDSILHIRYTARQGGDPLGATATKELKKLFADQARSPQALILNLKYDFPTEWAAFVNAAGQNPFAATIDRSFLPYFLQGMTKTIVVGNVRAFCDVGGVAAQVGVPAATALHGKLTDAAGAQLTLPIDPKVIVKDPQRQVYVVIGYACS</sequence>
<dbReference type="EMBL" id="CP046052">
    <property type="protein sequence ID" value="QGM47134.1"/>
    <property type="molecule type" value="Genomic_DNA"/>
</dbReference>
<organism evidence="4 5">
    <name type="scientific">Methylocystis heyeri</name>
    <dbReference type="NCBI Taxonomy" id="391905"/>
    <lineage>
        <taxon>Bacteria</taxon>
        <taxon>Pseudomonadati</taxon>
        <taxon>Pseudomonadota</taxon>
        <taxon>Alphaproteobacteria</taxon>
        <taxon>Hyphomicrobiales</taxon>
        <taxon>Methylocystaceae</taxon>
        <taxon>Methylocystis</taxon>
    </lineage>
</organism>
<reference evidence="4 5" key="1">
    <citation type="submission" date="2019-11" db="EMBL/GenBank/DDBJ databases">
        <title>The genome sequence of Methylocystis heyeri.</title>
        <authorList>
            <person name="Oshkin I.Y."/>
            <person name="Miroshnikov K."/>
            <person name="Dedysh S.N."/>
        </authorList>
    </citation>
    <scope>NUCLEOTIDE SEQUENCE [LARGE SCALE GENOMIC DNA]</scope>
    <source>
        <strain evidence="4 5">H2</strain>
    </source>
</reference>
<dbReference type="Pfam" id="PF18276">
    <property type="entry name" value="TcA_TcB_BD"/>
    <property type="match status" value="1"/>
</dbReference>
<dbReference type="OrthoDB" id="9781691at2"/>
<keyword evidence="5" id="KW-1185">Reference proteome</keyword>
<evidence type="ECO:0000313" key="4">
    <source>
        <dbReference type="EMBL" id="QGM47134.1"/>
    </source>
</evidence>
<evidence type="ECO:0000313" key="5">
    <source>
        <dbReference type="Proteomes" id="UP000309061"/>
    </source>
</evidence>
<keyword evidence="1" id="KW-0175">Coiled coil</keyword>
<feature type="domain" description="Tc toxin complex TcA C-terminal TcB-binding" evidence="3">
    <location>
        <begin position="678"/>
        <end position="968"/>
    </location>
</feature>
<feature type="region of interest" description="Disordered" evidence="2">
    <location>
        <begin position="539"/>
        <end position="561"/>
    </location>
</feature>
<dbReference type="KEGG" id="mhey:H2LOC_016340"/>
<feature type="coiled-coil region" evidence="1">
    <location>
        <begin position="687"/>
        <end position="714"/>
    </location>
</feature>
<dbReference type="Proteomes" id="UP000309061">
    <property type="component" value="Chromosome"/>
</dbReference>